<feature type="non-terminal residue" evidence="1">
    <location>
        <position position="1"/>
    </location>
</feature>
<proteinExistence type="predicted"/>
<comment type="caution">
    <text evidence="1">The sequence shown here is derived from an EMBL/GenBank/DDBJ whole genome shotgun (WGS) entry which is preliminary data.</text>
</comment>
<name>X1CWJ7_9ZZZZ</name>
<evidence type="ECO:0000313" key="1">
    <source>
        <dbReference type="EMBL" id="GAH12207.1"/>
    </source>
</evidence>
<gene>
    <name evidence="1" type="ORF">S01H4_63168</name>
</gene>
<reference evidence="1" key="1">
    <citation type="journal article" date="2014" name="Front. Microbiol.">
        <title>High frequency of phylogenetically diverse reductive dehalogenase-homologous genes in deep subseafloor sedimentary metagenomes.</title>
        <authorList>
            <person name="Kawai M."/>
            <person name="Futagami T."/>
            <person name="Toyoda A."/>
            <person name="Takaki Y."/>
            <person name="Nishi S."/>
            <person name="Hori S."/>
            <person name="Arai W."/>
            <person name="Tsubouchi T."/>
            <person name="Morono Y."/>
            <person name="Uchiyama I."/>
            <person name="Ito T."/>
            <person name="Fujiyama A."/>
            <person name="Inagaki F."/>
            <person name="Takami H."/>
        </authorList>
    </citation>
    <scope>NUCLEOTIDE SEQUENCE</scope>
    <source>
        <strain evidence="1">Expedition CK06-06</strain>
    </source>
</reference>
<accession>X1CWJ7</accession>
<protein>
    <submittedName>
        <fullName evidence="1">Uncharacterized protein</fullName>
    </submittedName>
</protein>
<organism evidence="1">
    <name type="scientific">marine sediment metagenome</name>
    <dbReference type="NCBI Taxonomy" id="412755"/>
    <lineage>
        <taxon>unclassified sequences</taxon>
        <taxon>metagenomes</taxon>
        <taxon>ecological metagenomes</taxon>
    </lineage>
</organism>
<dbReference type="AlphaFoldDB" id="X1CWJ7"/>
<dbReference type="EMBL" id="BART01037907">
    <property type="protein sequence ID" value="GAH12207.1"/>
    <property type="molecule type" value="Genomic_DNA"/>
</dbReference>
<sequence length="53" mass="6062">AAIVEELKQKLIVMPKYEEKVFPSYRLVPKNVEYEVSKAKLPVKGSLEVSSLR</sequence>